<keyword evidence="3" id="KW-1185">Reference proteome</keyword>
<dbReference type="InterPro" id="IPR031943">
    <property type="entry name" value="CARMIL_C"/>
</dbReference>
<feature type="domain" description="CARMIL C-terminal" evidence="1">
    <location>
        <begin position="16"/>
        <end position="59"/>
    </location>
</feature>
<protein>
    <recommendedName>
        <fullName evidence="1">CARMIL C-terminal domain-containing protein</fullName>
    </recommendedName>
</protein>
<name>A0ABD1CTJ9_CULPP</name>
<dbReference type="Pfam" id="PF16000">
    <property type="entry name" value="CARMIL_C"/>
    <property type="match status" value="1"/>
</dbReference>
<dbReference type="EMBL" id="JBEHCU010009505">
    <property type="protein sequence ID" value="KAL1379762.1"/>
    <property type="molecule type" value="Genomic_DNA"/>
</dbReference>
<evidence type="ECO:0000313" key="3">
    <source>
        <dbReference type="Proteomes" id="UP001562425"/>
    </source>
</evidence>
<gene>
    <name evidence="2" type="ORF">pipiens_014665</name>
</gene>
<reference evidence="2 3" key="1">
    <citation type="submission" date="2024-05" db="EMBL/GenBank/DDBJ databases">
        <title>Culex pipiens pipiens assembly and annotation.</title>
        <authorList>
            <person name="Alout H."/>
            <person name="Durand T."/>
        </authorList>
    </citation>
    <scope>NUCLEOTIDE SEQUENCE [LARGE SCALE GENOMIC DNA]</scope>
    <source>
        <strain evidence="2">HA-2024</strain>
        <tissue evidence="2">Whole body</tissue>
    </source>
</reference>
<proteinExistence type="predicted"/>
<dbReference type="Proteomes" id="UP001562425">
    <property type="component" value="Unassembled WGS sequence"/>
</dbReference>
<sequence length="77" mass="8628">MYLQDMMETMLRTGVDQCPLTLANQIVLAELRKSCEEKLKISEDFLQNSLSNNSSGEIMFGVSVFSSSWLSCNPAVF</sequence>
<comment type="caution">
    <text evidence="2">The sequence shown here is derived from an EMBL/GenBank/DDBJ whole genome shotgun (WGS) entry which is preliminary data.</text>
</comment>
<evidence type="ECO:0000259" key="1">
    <source>
        <dbReference type="Pfam" id="PF16000"/>
    </source>
</evidence>
<organism evidence="2 3">
    <name type="scientific">Culex pipiens pipiens</name>
    <name type="common">Northern house mosquito</name>
    <dbReference type="NCBI Taxonomy" id="38569"/>
    <lineage>
        <taxon>Eukaryota</taxon>
        <taxon>Metazoa</taxon>
        <taxon>Ecdysozoa</taxon>
        <taxon>Arthropoda</taxon>
        <taxon>Hexapoda</taxon>
        <taxon>Insecta</taxon>
        <taxon>Pterygota</taxon>
        <taxon>Neoptera</taxon>
        <taxon>Endopterygota</taxon>
        <taxon>Diptera</taxon>
        <taxon>Nematocera</taxon>
        <taxon>Culicoidea</taxon>
        <taxon>Culicidae</taxon>
        <taxon>Culicinae</taxon>
        <taxon>Culicini</taxon>
        <taxon>Culex</taxon>
        <taxon>Culex</taxon>
    </lineage>
</organism>
<dbReference type="AlphaFoldDB" id="A0ABD1CTJ9"/>
<accession>A0ABD1CTJ9</accession>
<evidence type="ECO:0000313" key="2">
    <source>
        <dbReference type="EMBL" id="KAL1379762.1"/>
    </source>
</evidence>